<dbReference type="InterPro" id="IPR032675">
    <property type="entry name" value="LRR_dom_sf"/>
</dbReference>
<organism evidence="1">
    <name type="scientific">Brassica cretica</name>
    <name type="common">Mustard</name>
    <dbReference type="NCBI Taxonomy" id="69181"/>
    <lineage>
        <taxon>Eukaryota</taxon>
        <taxon>Viridiplantae</taxon>
        <taxon>Streptophyta</taxon>
        <taxon>Embryophyta</taxon>
        <taxon>Tracheophyta</taxon>
        <taxon>Spermatophyta</taxon>
        <taxon>Magnoliopsida</taxon>
        <taxon>eudicotyledons</taxon>
        <taxon>Gunneridae</taxon>
        <taxon>Pentapetalae</taxon>
        <taxon>rosids</taxon>
        <taxon>malvids</taxon>
        <taxon>Brassicales</taxon>
        <taxon>Brassicaceae</taxon>
        <taxon>Brassiceae</taxon>
        <taxon>Brassica</taxon>
    </lineage>
</organism>
<dbReference type="AlphaFoldDB" id="A0A8S9IQY4"/>
<accession>A0A8S9IQY4</accession>
<proteinExistence type="predicted"/>
<name>A0A8S9IQY4_BRACR</name>
<sequence>MVTNVAMSSSSPKEEDCVVAVKFLGLQELVLTPEISTNIRVLKLAGTAIEELPPSIMSWPHLRELVIKGCTKLVSLPHYFPTSLRFKACLLLLLFPCNVFLERCHVSHRIMRSPQTWQEAQVSKVAFQKDSLHDHC</sequence>
<evidence type="ECO:0000313" key="1">
    <source>
        <dbReference type="EMBL" id="KAF2572341.1"/>
    </source>
</evidence>
<dbReference type="Gene3D" id="3.80.10.10">
    <property type="entry name" value="Ribonuclease Inhibitor"/>
    <property type="match status" value="1"/>
</dbReference>
<gene>
    <name evidence="1" type="ORF">F2Q70_00001717</name>
</gene>
<comment type="caution">
    <text evidence="1">The sequence shown here is derived from an EMBL/GenBank/DDBJ whole genome shotgun (WGS) entry which is preliminary data.</text>
</comment>
<dbReference type="EMBL" id="QGKY02001015">
    <property type="protein sequence ID" value="KAF2572341.1"/>
    <property type="molecule type" value="Genomic_DNA"/>
</dbReference>
<dbReference type="SUPFAM" id="SSF52058">
    <property type="entry name" value="L domain-like"/>
    <property type="match status" value="1"/>
</dbReference>
<evidence type="ECO:0008006" key="2">
    <source>
        <dbReference type="Google" id="ProtNLM"/>
    </source>
</evidence>
<reference evidence="1" key="1">
    <citation type="submission" date="2019-12" db="EMBL/GenBank/DDBJ databases">
        <title>Genome sequencing and annotation of Brassica cretica.</title>
        <authorList>
            <person name="Studholme D.J."/>
            <person name="Sarris P.F."/>
        </authorList>
    </citation>
    <scope>NUCLEOTIDE SEQUENCE</scope>
    <source>
        <strain evidence="1">PFS-102/07</strain>
        <tissue evidence="1">Leaf</tissue>
    </source>
</reference>
<protein>
    <recommendedName>
        <fullName evidence="2">Disease resistance protein</fullName>
    </recommendedName>
</protein>